<evidence type="ECO:0000313" key="2">
    <source>
        <dbReference type="Proteomes" id="UP000008177"/>
    </source>
</evidence>
<dbReference type="EMBL" id="FQ790293">
    <property type="protein sequence ID" value="CCD48422.1"/>
    <property type="molecule type" value="Genomic_DNA"/>
</dbReference>
<reference evidence="2" key="1">
    <citation type="journal article" date="2011" name="PLoS Genet.">
        <title>Genomic analysis of the necrotrophic fungal pathogens Sclerotinia sclerotiorum and Botrytis cinerea.</title>
        <authorList>
            <person name="Amselem J."/>
            <person name="Cuomo C.A."/>
            <person name="van Kan J.A."/>
            <person name="Viaud M."/>
            <person name="Benito E.P."/>
            <person name="Couloux A."/>
            <person name="Coutinho P.M."/>
            <person name="de Vries R.P."/>
            <person name="Dyer P.S."/>
            <person name="Fillinger S."/>
            <person name="Fournier E."/>
            <person name="Gout L."/>
            <person name="Hahn M."/>
            <person name="Kohn L."/>
            <person name="Lapalu N."/>
            <person name="Plummer K.M."/>
            <person name="Pradier J.M."/>
            <person name="Quevillon E."/>
            <person name="Sharon A."/>
            <person name="Simon A."/>
            <person name="ten Have A."/>
            <person name="Tudzynski B."/>
            <person name="Tudzynski P."/>
            <person name="Wincker P."/>
            <person name="Andrew M."/>
            <person name="Anthouard V."/>
            <person name="Beever R.E."/>
            <person name="Beffa R."/>
            <person name="Benoit I."/>
            <person name="Bouzid O."/>
            <person name="Brault B."/>
            <person name="Chen Z."/>
            <person name="Choquer M."/>
            <person name="Collemare J."/>
            <person name="Cotton P."/>
            <person name="Danchin E.G."/>
            <person name="Da Silva C."/>
            <person name="Gautier A."/>
            <person name="Giraud C."/>
            <person name="Giraud T."/>
            <person name="Gonzalez C."/>
            <person name="Grossetete S."/>
            <person name="Guldener U."/>
            <person name="Henrissat B."/>
            <person name="Howlett B.J."/>
            <person name="Kodira C."/>
            <person name="Kretschmer M."/>
            <person name="Lappartient A."/>
            <person name="Leroch M."/>
            <person name="Levis C."/>
            <person name="Mauceli E."/>
            <person name="Neuveglise C."/>
            <person name="Oeser B."/>
            <person name="Pearson M."/>
            <person name="Poulain J."/>
            <person name="Poussereau N."/>
            <person name="Quesneville H."/>
            <person name="Rascle C."/>
            <person name="Schumacher J."/>
            <person name="Segurens B."/>
            <person name="Sexton A."/>
            <person name="Silva E."/>
            <person name="Sirven C."/>
            <person name="Soanes D.M."/>
            <person name="Talbot N.J."/>
            <person name="Templeton M."/>
            <person name="Yandava C."/>
            <person name="Yarden O."/>
            <person name="Zeng Q."/>
            <person name="Rollins J.A."/>
            <person name="Lebrun M.H."/>
            <person name="Dickman M."/>
        </authorList>
    </citation>
    <scope>NUCLEOTIDE SEQUENCE [LARGE SCALE GENOMIC DNA]</scope>
    <source>
        <strain evidence="2">T4</strain>
    </source>
</reference>
<organism evidence="1 2">
    <name type="scientific">Botryotinia fuckeliana (strain T4)</name>
    <name type="common">Noble rot fungus</name>
    <name type="synonym">Botrytis cinerea</name>
    <dbReference type="NCBI Taxonomy" id="999810"/>
    <lineage>
        <taxon>Eukaryota</taxon>
        <taxon>Fungi</taxon>
        <taxon>Dikarya</taxon>
        <taxon>Ascomycota</taxon>
        <taxon>Pezizomycotina</taxon>
        <taxon>Leotiomycetes</taxon>
        <taxon>Helotiales</taxon>
        <taxon>Sclerotiniaceae</taxon>
        <taxon>Botrytis</taxon>
    </lineage>
</organism>
<dbReference type="InParanoid" id="G2Y720"/>
<dbReference type="HOGENOM" id="CLU_2605753_0_0_1"/>
<dbReference type="Proteomes" id="UP000008177">
    <property type="component" value="Unplaced contigs"/>
</dbReference>
<proteinExistence type="predicted"/>
<name>G2Y720_BOTF4</name>
<dbReference type="OrthoDB" id="3551465at2759"/>
<protein>
    <submittedName>
        <fullName evidence="1">Uncharacterized protein</fullName>
    </submittedName>
</protein>
<sequence>MTSLSDSFPSPNNSMEIVNGTIDEFIDNLQLTWAINAAEGVVELKPGSLLCREIELATSTCHRPNRLSMKISIFESAMN</sequence>
<evidence type="ECO:0000313" key="1">
    <source>
        <dbReference type="EMBL" id="CCD48422.1"/>
    </source>
</evidence>
<dbReference type="AlphaFoldDB" id="G2Y720"/>
<gene>
    <name evidence="1" type="ORF">BofuT4_uP108060.1</name>
</gene>
<accession>G2Y720</accession>